<dbReference type="Pfam" id="PF00076">
    <property type="entry name" value="RRM_1"/>
    <property type="match status" value="1"/>
</dbReference>
<evidence type="ECO:0000259" key="4">
    <source>
        <dbReference type="PROSITE" id="PS50102"/>
    </source>
</evidence>
<dbReference type="PANTHER" id="PTHR11176:SF56">
    <property type="entry name" value="RRM DOMAIN-CONTAINING PROTEIN"/>
    <property type="match status" value="1"/>
</dbReference>
<accession>A0ABQ7Z0Z1</accession>
<sequence length="451" mass="50692">MHDHFIKYGDILKVVIIFDKFTHRSTGYGFVTFKDAEAAKRACEDSTPVINGRRASCNLASLSGSLRRSPTMASPQERSTPGHVGNNQAQWYYPAGFTHPQHQHHHQAVPFYIWKVGYIGGTYMNGYYAQPQPQPQYYTTTITCMVEDDLGQSDFLKLPLRNLFPLIASGILSFYPKPYNNLSTSSMVLMVKAPSPSRCRLPPDPPPSKLLSVAFETLTSIIPPEPPDSPDSFFVLVHRLRPLDSFSSDFHSVSLGTLTQAWDFKSPLSDIAINSIGSAVSLRLSYLSNKPCEGIVYVPLWNKSFLRKVHCDVCLLKLYLPQCEDVTLSLTLRMRSRDTMLKMVISDAETMTSLALFSAIFDTNLLAMMALETLMSLLCEIVWNCQDAKDVSLALVGSSLMVGALMLCSVLLKAKELSLLRLSSLHIYPELRVCFERDRRLFLWQRRALNV</sequence>
<keyword evidence="6" id="KW-1185">Reference proteome</keyword>
<keyword evidence="1 2" id="KW-0694">RNA-binding</keyword>
<comment type="caution">
    <text evidence="5">The sequence shown here is derived from an EMBL/GenBank/DDBJ whole genome shotgun (WGS) entry which is preliminary data.</text>
</comment>
<dbReference type="InterPro" id="IPR000504">
    <property type="entry name" value="RRM_dom"/>
</dbReference>
<dbReference type="SMART" id="SM00360">
    <property type="entry name" value="RRM"/>
    <property type="match status" value="1"/>
</dbReference>
<evidence type="ECO:0000256" key="1">
    <source>
        <dbReference type="ARBA" id="ARBA00022884"/>
    </source>
</evidence>
<organism evidence="5 6">
    <name type="scientific">Brassica napus</name>
    <name type="common">Rape</name>
    <dbReference type="NCBI Taxonomy" id="3708"/>
    <lineage>
        <taxon>Eukaryota</taxon>
        <taxon>Viridiplantae</taxon>
        <taxon>Streptophyta</taxon>
        <taxon>Embryophyta</taxon>
        <taxon>Tracheophyta</taxon>
        <taxon>Spermatophyta</taxon>
        <taxon>Magnoliopsida</taxon>
        <taxon>eudicotyledons</taxon>
        <taxon>Gunneridae</taxon>
        <taxon>Pentapetalae</taxon>
        <taxon>rosids</taxon>
        <taxon>malvids</taxon>
        <taxon>Brassicales</taxon>
        <taxon>Brassicaceae</taxon>
        <taxon>Brassiceae</taxon>
        <taxon>Brassica</taxon>
    </lineage>
</organism>
<dbReference type="PANTHER" id="PTHR11176">
    <property type="entry name" value="BOULE-RELATED"/>
    <property type="match status" value="1"/>
</dbReference>
<reference evidence="5 6" key="1">
    <citation type="submission" date="2021-05" db="EMBL/GenBank/DDBJ databases">
        <title>Genome Assembly of Synthetic Allotetraploid Brassica napus Reveals Homoeologous Exchanges between Subgenomes.</title>
        <authorList>
            <person name="Davis J.T."/>
        </authorList>
    </citation>
    <scope>NUCLEOTIDE SEQUENCE [LARGE SCALE GENOMIC DNA]</scope>
    <source>
        <strain evidence="6">cv. Da-Ae</strain>
        <tissue evidence="5">Seedling</tissue>
    </source>
</reference>
<protein>
    <recommendedName>
        <fullName evidence="4">RRM domain-containing protein</fullName>
    </recommendedName>
</protein>
<evidence type="ECO:0000313" key="6">
    <source>
        <dbReference type="Proteomes" id="UP000824890"/>
    </source>
</evidence>
<evidence type="ECO:0000256" key="3">
    <source>
        <dbReference type="SAM" id="MobiDB-lite"/>
    </source>
</evidence>
<feature type="region of interest" description="Disordered" evidence="3">
    <location>
        <begin position="66"/>
        <end position="85"/>
    </location>
</feature>
<dbReference type="Gene3D" id="3.30.70.330">
    <property type="match status" value="1"/>
</dbReference>
<gene>
    <name evidence="5" type="ORF">HID58_071203</name>
</gene>
<dbReference type="EMBL" id="JAGKQM010000016">
    <property type="protein sequence ID" value="KAH0873841.1"/>
    <property type="molecule type" value="Genomic_DNA"/>
</dbReference>
<evidence type="ECO:0000256" key="2">
    <source>
        <dbReference type="PROSITE-ProRule" id="PRU00176"/>
    </source>
</evidence>
<dbReference type="PROSITE" id="PS50102">
    <property type="entry name" value="RRM"/>
    <property type="match status" value="1"/>
</dbReference>
<feature type="domain" description="RRM" evidence="4">
    <location>
        <begin position="1"/>
        <end position="62"/>
    </location>
</feature>
<evidence type="ECO:0000313" key="5">
    <source>
        <dbReference type="EMBL" id="KAH0873841.1"/>
    </source>
</evidence>
<dbReference type="InterPro" id="IPR012677">
    <property type="entry name" value="Nucleotide-bd_a/b_plait_sf"/>
</dbReference>
<name>A0ABQ7Z0Z1_BRANA</name>
<dbReference type="InterPro" id="IPR035979">
    <property type="entry name" value="RBD_domain_sf"/>
</dbReference>
<dbReference type="Proteomes" id="UP000824890">
    <property type="component" value="Unassembled WGS sequence"/>
</dbReference>
<dbReference type="SUPFAM" id="SSF54928">
    <property type="entry name" value="RNA-binding domain, RBD"/>
    <property type="match status" value="1"/>
</dbReference>
<proteinExistence type="predicted"/>